<evidence type="ECO:0000256" key="7">
    <source>
        <dbReference type="ARBA" id="ARBA00023211"/>
    </source>
</evidence>
<dbReference type="InterPro" id="IPR020476">
    <property type="entry name" value="Nudix_hydrolase"/>
</dbReference>
<dbReference type="RefSeq" id="WP_343884873.1">
    <property type="nucleotide sequence ID" value="NZ_BAAAKI010000004.1"/>
</dbReference>
<evidence type="ECO:0000256" key="1">
    <source>
        <dbReference type="ARBA" id="ARBA00001936"/>
    </source>
</evidence>
<dbReference type="PROSITE" id="PS51462">
    <property type="entry name" value="NUDIX"/>
    <property type="match status" value="1"/>
</dbReference>
<dbReference type="SUPFAM" id="SSF55811">
    <property type="entry name" value="Nudix"/>
    <property type="match status" value="1"/>
</dbReference>
<dbReference type="Gene3D" id="3.90.79.10">
    <property type="entry name" value="Nucleoside Triphosphate Pyrophosphohydrolase"/>
    <property type="match status" value="1"/>
</dbReference>
<dbReference type="Pfam" id="PF00293">
    <property type="entry name" value="NUDIX"/>
    <property type="match status" value="1"/>
</dbReference>
<feature type="domain" description="Nudix hydrolase" evidence="9">
    <location>
        <begin position="35"/>
        <end position="167"/>
    </location>
</feature>
<comment type="similarity">
    <text evidence="3 8">Belongs to the Nudix hydrolase family.</text>
</comment>
<dbReference type="EMBL" id="JBHSUA010000009">
    <property type="protein sequence ID" value="MFC6396488.1"/>
    <property type="molecule type" value="Genomic_DNA"/>
</dbReference>
<evidence type="ECO:0000256" key="8">
    <source>
        <dbReference type="RuleBase" id="RU003476"/>
    </source>
</evidence>
<comment type="cofactor">
    <cofactor evidence="1">
        <name>Mn(2+)</name>
        <dbReference type="ChEBI" id="CHEBI:29035"/>
    </cofactor>
</comment>
<comment type="caution">
    <text evidence="10">The sequence shown here is derived from an EMBL/GenBank/DDBJ whole genome shotgun (WGS) entry which is preliminary data.</text>
</comment>
<protein>
    <submittedName>
        <fullName evidence="10">NUDIX hydrolase</fullName>
        <ecNumber evidence="10">3.6.1.55</ecNumber>
    </submittedName>
</protein>
<keyword evidence="4" id="KW-0479">Metal-binding</keyword>
<dbReference type="Proteomes" id="UP001596266">
    <property type="component" value="Unassembled WGS sequence"/>
</dbReference>
<dbReference type="GO" id="GO:0035539">
    <property type="term" value="F:8-oxo-7,8-dihydrodeoxyguanosine triphosphate pyrophosphatase activity"/>
    <property type="evidence" value="ECO:0007669"/>
    <property type="project" value="UniProtKB-EC"/>
</dbReference>
<dbReference type="InterPro" id="IPR015797">
    <property type="entry name" value="NUDIX_hydrolase-like_dom_sf"/>
</dbReference>
<dbReference type="PANTHER" id="PTHR12992">
    <property type="entry name" value="NUDIX HYDROLASE"/>
    <property type="match status" value="1"/>
</dbReference>
<keyword evidence="6" id="KW-0460">Magnesium</keyword>
<dbReference type="InterPro" id="IPR045121">
    <property type="entry name" value="CoAse"/>
</dbReference>
<keyword evidence="5 8" id="KW-0378">Hydrolase</keyword>
<evidence type="ECO:0000313" key="11">
    <source>
        <dbReference type="Proteomes" id="UP001596266"/>
    </source>
</evidence>
<keyword evidence="7" id="KW-0464">Manganese</keyword>
<keyword evidence="11" id="KW-1185">Reference proteome</keyword>
<name>A0ABW1WZ24_9ACTN</name>
<dbReference type="CDD" id="cd03426">
    <property type="entry name" value="NUDIX_CoAse_Nudt7"/>
    <property type="match status" value="1"/>
</dbReference>
<sequence length="219" mass="24122">MIDPREVPEPLVGLADALSHDLEPIRISRDRVPERNTRTSAVLIMVGLDDLDITFTERAHTLRSHPGQISFPGGRTEEGENPEQTALREAHEEVGVQPADLSLLGRLPRAHVPTSGFDVFAVVASWQGSSPIGAVDKREVKAVHRFRVADLVDPANRVTATLPSGYRGPAFVFGELVLWGFTAALTDRLLDLGGWSRPWDSSRLMPVPRRFIQDGRGPR</sequence>
<evidence type="ECO:0000256" key="3">
    <source>
        <dbReference type="ARBA" id="ARBA00005582"/>
    </source>
</evidence>
<dbReference type="InterPro" id="IPR000086">
    <property type="entry name" value="NUDIX_hydrolase_dom"/>
</dbReference>
<gene>
    <name evidence="10" type="ORF">ACFP57_05725</name>
</gene>
<evidence type="ECO:0000256" key="5">
    <source>
        <dbReference type="ARBA" id="ARBA00022801"/>
    </source>
</evidence>
<reference evidence="11" key="1">
    <citation type="journal article" date="2019" name="Int. J. Syst. Evol. Microbiol.">
        <title>The Global Catalogue of Microorganisms (GCM) 10K type strain sequencing project: providing services to taxonomists for standard genome sequencing and annotation.</title>
        <authorList>
            <consortium name="The Broad Institute Genomics Platform"/>
            <consortium name="The Broad Institute Genome Sequencing Center for Infectious Disease"/>
            <person name="Wu L."/>
            <person name="Ma J."/>
        </authorList>
    </citation>
    <scope>NUCLEOTIDE SEQUENCE [LARGE SCALE GENOMIC DNA]</scope>
    <source>
        <strain evidence="11">CGMCC 1.15277</strain>
    </source>
</reference>
<organism evidence="10 11">
    <name type="scientific">Luteococcus sanguinis</name>
    <dbReference type="NCBI Taxonomy" id="174038"/>
    <lineage>
        <taxon>Bacteria</taxon>
        <taxon>Bacillati</taxon>
        <taxon>Actinomycetota</taxon>
        <taxon>Actinomycetes</taxon>
        <taxon>Propionibacteriales</taxon>
        <taxon>Propionibacteriaceae</taxon>
        <taxon>Luteococcus</taxon>
    </lineage>
</organism>
<proteinExistence type="inferred from homology"/>
<comment type="cofactor">
    <cofactor evidence="2">
        <name>Mg(2+)</name>
        <dbReference type="ChEBI" id="CHEBI:18420"/>
    </cofactor>
</comment>
<dbReference type="EC" id="3.6.1.55" evidence="10"/>
<dbReference type="PANTHER" id="PTHR12992:SF11">
    <property type="entry name" value="MITOCHONDRIAL COENZYME A DIPHOSPHATASE NUDT8"/>
    <property type="match status" value="1"/>
</dbReference>
<dbReference type="PRINTS" id="PR00502">
    <property type="entry name" value="NUDIXFAMILY"/>
</dbReference>
<dbReference type="InterPro" id="IPR020084">
    <property type="entry name" value="NUDIX_hydrolase_CS"/>
</dbReference>
<accession>A0ABW1WZ24</accession>
<evidence type="ECO:0000256" key="6">
    <source>
        <dbReference type="ARBA" id="ARBA00022842"/>
    </source>
</evidence>
<evidence type="ECO:0000256" key="2">
    <source>
        <dbReference type="ARBA" id="ARBA00001946"/>
    </source>
</evidence>
<dbReference type="PROSITE" id="PS00893">
    <property type="entry name" value="NUDIX_BOX"/>
    <property type="match status" value="1"/>
</dbReference>
<evidence type="ECO:0000313" key="10">
    <source>
        <dbReference type="EMBL" id="MFC6396488.1"/>
    </source>
</evidence>
<evidence type="ECO:0000256" key="4">
    <source>
        <dbReference type="ARBA" id="ARBA00022723"/>
    </source>
</evidence>
<evidence type="ECO:0000259" key="9">
    <source>
        <dbReference type="PROSITE" id="PS51462"/>
    </source>
</evidence>